<evidence type="ECO:0000313" key="1">
    <source>
        <dbReference type="EMBL" id="VFV20239.1"/>
    </source>
</evidence>
<proteinExistence type="predicted"/>
<protein>
    <submittedName>
        <fullName evidence="1">Uncharacterized protein</fullName>
    </submittedName>
</protein>
<keyword evidence="2" id="KW-1185">Reference proteome</keyword>
<reference evidence="1 2" key="1">
    <citation type="submission" date="2019-01" db="EMBL/GenBank/DDBJ databases">
        <authorList>
            <person name="Alioto T."/>
            <person name="Alioto T."/>
        </authorList>
    </citation>
    <scope>NUCLEOTIDE SEQUENCE [LARGE SCALE GENOMIC DNA]</scope>
</reference>
<evidence type="ECO:0000313" key="2">
    <source>
        <dbReference type="Proteomes" id="UP000386466"/>
    </source>
</evidence>
<name>A0A485MIH2_LYNPA</name>
<organism evidence="1 2">
    <name type="scientific">Lynx pardinus</name>
    <name type="common">Iberian lynx</name>
    <name type="synonym">Felis pardina</name>
    <dbReference type="NCBI Taxonomy" id="191816"/>
    <lineage>
        <taxon>Eukaryota</taxon>
        <taxon>Metazoa</taxon>
        <taxon>Chordata</taxon>
        <taxon>Craniata</taxon>
        <taxon>Vertebrata</taxon>
        <taxon>Euteleostomi</taxon>
        <taxon>Mammalia</taxon>
        <taxon>Eutheria</taxon>
        <taxon>Laurasiatheria</taxon>
        <taxon>Carnivora</taxon>
        <taxon>Feliformia</taxon>
        <taxon>Felidae</taxon>
        <taxon>Felinae</taxon>
        <taxon>Lynx</taxon>
    </lineage>
</organism>
<gene>
    <name evidence="1" type="ORF">LYPA_23C008368</name>
</gene>
<dbReference type="EMBL" id="CAAGRJ010002351">
    <property type="protein sequence ID" value="VFV20239.1"/>
    <property type="molecule type" value="Genomic_DNA"/>
</dbReference>
<sequence length="175" mass="20720">MKRCSTPLTIREMQMKTTMRYHLAAVRMAKIKNTRNNKCWQGCRGKGTLMHCWWECKLVQPLWKAVWRFLKKLNIEPEYDSVIPLLGIYPQDTGVLFQRDTCTPMFIAALSAIAKVWKEPKCPSMDEWIKKMWYIETMEYYSAIKKNEILPFATTWMELEGITLSEISQRKTKII</sequence>
<dbReference type="Proteomes" id="UP000386466">
    <property type="component" value="Unassembled WGS sequence"/>
</dbReference>
<accession>A0A485MIH2</accession>
<dbReference type="AlphaFoldDB" id="A0A485MIH2"/>